<keyword evidence="3" id="KW-1185">Reference proteome</keyword>
<proteinExistence type="predicted"/>
<dbReference type="EMBL" id="CAAALY010010033">
    <property type="protein sequence ID" value="VEL10817.1"/>
    <property type="molecule type" value="Genomic_DNA"/>
</dbReference>
<accession>A0A448WG13</accession>
<sequence>DSTGEYNLPSDLRINRPSFHLAELESTSHYEINPLATGISRLRQPVLIGLSRTSVSQPTGHRTDRLNSSLTTATELRAEFSFPEIRDDQSGLADRPRVGPLLFHLAIFFIVSLAFATAGTCDKSVKRLLLNSIFRRHLATSFVPLAPASQHEFSFNSFSCLPASQFPARMSFFQTKCNVHNKMDKKYCCQQNQQHQKSLLLKSAGHVFLGTSKQSRVGVNCSDNHRLEELYPAGRSHVHLTDCHHGCCDLEQKNIECIEKAKRSTSDGTYSVTNNCQMCWTTHGSTPAHNPIFSLPSGFSWWDPGIFSLPSPSLQPFQHSYPPNSSHFAPSIPNTYSNCPLQLFSFQKSAQTDQVRIDQWSKESSNKCDNDINLGKSEDSYGNTITTQAATTYCRRSPSFHHDVMVSTSPAPRLPISNTPLPSTPIAGDIATAPTFFNQNESRLLDGFTNSKAARKAESRGQTCFGMHTS</sequence>
<keyword evidence="1" id="KW-0472">Membrane</keyword>
<evidence type="ECO:0000256" key="1">
    <source>
        <dbReference type="SAM" id="Phobius"/>
    </source>
</evidence>
<comment type="caution">
    <text evidence="2">The sequence shown here is derived from an EMBL/GenBank/DDBJ whole genome shotgun (WGS) entry which is preliminary data.</text>
</comment>
<gene>
    <name evidence="2" type="ORF">PXEA_LOCUS4257</name>
</gene>
<protein>
    <submittedName>
        <fullName evidence="2">Uncharacterized protein</fullName>
    </submittedName>
</protein>
<evidence type="ECO:0000313" key="2">
    <source>
        <dbReference type="EMBL" id="VEL10817.1"/>
    </source>
</evidence>
<name>A0A448WG13_9PLAT</name>
<reference evidence="2" key="1">
    <citation type="submission" date="2018-11" db="EMBL/GenBank/DDBJ databases">
        <authorList>
            <consortium name="Pathogen Informatics"/>
        </authorList>
    </citation>
    <scope>NUCLEOTIDE SEQUENCE</scope>
</reference>
<keyword evidence="1" id="KW-0812">Transmembrane</keyword>
<keyword evidence="1" id="KW-1133">Transmembrane helix</keyword>
<feature type="transmembrane region" description="Helical" evidence="1">
    <location>
        <begin position="101"/>
        <end position="121"/>
    </location>
</feature>
<dbReference type="Proteomes" id="UP000784294">
    <property type="component" value="Unassembled WGS sequence"/>
</dbReference>
<organism evidence="2 3">
    <name type="scientific">Protopolystoma xenopodis</name>
    <dbReference type="NCBI Taxonomy" id="117903"/>
    <lineage>
        <taxon>Eukaryota</taxon>
        <taxon>Metazoa</taxon>
        <taxon>Spiralia</taxon>
        <taxon>Lophotrochozoa</taxon>
        <taxon>Platyhelminthes</taxon>
        <taxon>Monogenea</taxon>
        <taxon>Polyopisthocotylea</taxon>
        <taxon>Polystomatidea</taxon>
        <taxon>Polystomatidae</taxon>
        <taxon>Protopolystoma</taxon>
    </lineage>
</organism>
<feature type="non-terminal residue" evidence="2">
    <location>
        <position position="1"/>
    </location>
</feature>
<evidence type="ECO:0000313" key="3">
    <source>
        <dbReference type="Proteomes" id="UP000784294"/>
    </source>
</evidence>
<dbReference type="AlphaFoldDB" id="A0A448WG13"/>